<dbReference type="SMART" id="SM00408">
    <property type="entry name" value="IGc2"/>
    <property type="match status" value="2"/>
</dbReference>
<dbReference type="InterPro" id="IPR038877">
    <property type="entry name" value="THSD1"/>
</dbReference>
<keyword evidence="5" id="KW-1185">Reference proteome</keyword>
<organism evidence="4 5">
    <name type="scientific">Clytia hemisphaerica</name>
    <dbReference type="NCBI Taxonomy" id="252671"/>
    <lineage>
        <taxon>Eukaryota</taxon>
        <taxon>Metazoa</taxon>
        <taxon>Cnidaria</taxon>
        <taxon>Hydrozoa</taxon>
        <taxon>Hydroidolina</taxon>
        <taxon>Leptothecata</taxon>
        <taxon>Obeliida</taxon>
        <taxon>Clytiidae</taxon>
        <taxon>Clytia</taxon>
    </lineage>
</organism>
<dbReference type="GO" id="GO:0071944">
    <property type="term" value="C:cell periphery"/>
    <property type="evidence" value="ECO:0007669"/>
    <property type="project" value="TreeGrafter"/>
</dbReference>
<evidence type="ECO:0000256" key="1">
    <source>
        <dbReference type="ARBA" id="ARBA00023157"/>
    </source>
</evidence>
<dbReference type="Proteomes" id="UP000594262">
    <property type="component" value="Unplaced"/>
</dbReference>
<dbReference type="InterPro" id="IPR003599">
    <property type="entry name" value="Ig_sub"/>
</dbReference>
<dbReference type="InterPro" id="IPR007110">
    <property type="entry name" value="Ig-like_dom"/>
</dbReference>
<dbReference type="SUPFAM" id="SSF48726">
    <property type="entry name" value="Immunoglobulin"/>
    <property type="match status" value="2"/>
</dbReference>
<dbReference type="PROSITE" id="PS50835">
    <property type="entry name" value="IG_LIKE"/>
    <property type="match status" value="1"/>
</dbReference>
<dbReference type="Gene3D" id="2.60.40.10">
    <property type="entry name" value="Immunoglobulins"/>
    <property type="match status" value="2"/>
</dbReference>
<proteinExistence type="predicted"/>
<dbReference type="InterPro" id="IPR036179">
    <property type="entry name" value="Ig-like_dom_sf"/>
</dbReference>
<dbReference type="FunFam" id="2.20.100.10:FF:000001">
    <property type="entry name" value="semaphorin-5A isoform X1"/>
    <property type="match status" value="1"/>
</dbReference>
<dbReference type="InterPro" id="IPR000884">
    <property type="entry name" value="TSP1_rpt"/>
</dbReference>
<evidence type="ECO:0000259" key="3">
    <source>
        <dbReference type="PROSITE" id="PS50835"/>
    </source>
</evidence>
<accession>A0A7M5VCI9</accession>
<dbReference type="InterPro" id="IPR003598">
    <property type="entry name" value="Ig_sub2"/>
</dbReference>
<sequence>MSRKMSKLYISILFFLIIIYDSVLAGSSLEDVRVDLSNSQTTRLVCPISESQFAQWFRVDKGSGQETEIFFGESRYEFPDLNSMMVKEISAKDDGTVYKCKVISDELASDITYDVKRTFKLIVKEDKSGSTTSIIEKPTWTTSIPSKINVVSASRSSYALFPCIAEGVGVHVTSYRLRDDGQVLKKLKRRTVQGVVLISPKGKDSGKYKCVAENKAGKIEHVFKIEVEQAGNWGAWTEWSKCNVECGIGEKFRVRKCDNPPPSNSRRSCPGESLQKQPCQEKTCREPVLTKFGFEVTKDNLLLHCGANGLPTPTTQWKRDGALGTEPLEKENYKETLIIPRSQATSGRYTCVVKNQRWMYRISINIEQKQINVEF</sequence>
<protein>
    <recommendedName>
        <fullName evidence="3">Ig-like domain-containing protein</fullName>
    </recommendedName>
</protein>
<dbReference type="OrthoDB" id="6022720at2759"/>
<dbReference type="PRINTS" id="PR01705">
    <property type="entry name" value="TSP1REPEAT"/>
</dbReference>
<feature type="signal peptide" evidence="2">
    <location>
        <begin position="1"/>
        <end position="25"/>
    </location>
</feature>
<dbReference type="PANTHER" id="PTHR16311">
    <property type="entry name" value="THROMBOSPONDIN TYPE I DOMAIN-CONTAINING 1"/>
    <property type="match status" value="1"/>
</dbReference>
<keyword evidence="2" id="KW-0732">Signal</keyword>
<keyword evidence="1" id="KW-1015">Disulfide bond</keyword>
<dbReference type="SMART" id="SM00209">
    <property type="entry name" value="TSP1"/>
    <property type="match status" value="1"/>
</dbReference>
<dbReference type="AlphaFoldDB" id="A0A7M5VCI9"/>
<dbReference type="InterPro" id="IPR036383">
    <property type="entry name" value="TSP1_rpt_sf"/>
</dbReference>
<name>A0A7M5VCI9_9CNID</name>
<feature type="chain" id="PRO_5029772059" description="Ig-like domain-containing protein" evidence="2">
    <location>
        <begin position="26"/>
        <end position="375"/>
    </location>
</feature>
<reference evidence="4" key="1">
    <citation type="submission" date="2021-01" db="UniProtKB">
        <authorList>
            <consortium name="EnsemblMetazoa"/>
        </authorList>
    </citation>
    <scope>IDENTIFICATION</scope>
</reference>
<evidence type="ECO:0000313" key="5">
    <source>
        <dbReference type="Proteomes" id="UP000594262"/>
    </source>
</evidence>
<dbReference type="Gene3D" id="2.20.100.10">
    <property type="entry name" value="Thrombospondin type-1 (TSP1) repeat"/>
    <property type="match status" value="1"/>
</dbReference>
<dbReference type="SUPFAM" id="SSF82895">
    <property type="entry name" value="TSP-1 type 1 repeat"/>
    <property type="match status" value="1"/>
</dbReference>
<dbReference type="Pfam" id="PF13927">
    <property type="entry name" value="Ig_3"/>
    <property type="match status" value="1"/>
</dbReference>
<dbReference type="EnsemblMetazoa" id="CLYHEMT010326.1">
    <property type="protein sequence ID" value="CLYHEMP010326.1"/>
    <property type="gene ID" value="CLYHEMG010326"/>
</dbReference>
<dbReference type="PROSITE" id="PS50092">
    <property type="entry name" value="TSP1"/>
    <property type="match status" value="1"/>
</dbReference>
<dbReference type="Pfam" id="PF00090">
    <property type="entry name" value="TSP_1"/>
    <property type="match status" value="1"/>
</dbReference>
<dbReference type="PANTHER" id="PTHR16311:SF3">
    <property type="entry name" value="THROMBOSPONDIN TYPE-1 DOMAIN-CONTAINING PROTEIN 1"/>
    <property type="match status" value="1"/>
</dbReference>
<feature type="domain" description="Ig-like" evidence="3">
    <location>
        <begin position="287"/>
        <end position="372"/>
    </location>
</feature>
<evidence type="ECO:0000256" key="2">
    <source>
        <dbReference type="SAM" id="SignalP"/>
    </source>
</evidence>
<dbReference type="SMART" id="SM00409">
    <property type="entry name" value="IG"/>
    <property type="match status" value="3"/>
</dbReference>
<evidence type="ECO:0000313" key="4">
    <source>
        <dbReference type="EnsemblMetazoa" id="CLYHEMP010326.1"/>
    </source>
</evidence>
<dbReference type="InterPro" id="IPR013783">
    <property type="entry name" value="Ig-like_fold"/>
</dbReference>